<evidence type="ECO:0000313" key="2">
    <source>
        <dbReference type="Proteomes" id="UP000183085"/>
    </source>
</evidence>
<protein>
    <submittedName>
        <fullName evidence="1">Uncharacterized protein</fullName>
    </submittedName>
</protein>
<sequence>MNNETIFLTQQQVCELFNVQKAAISKYAKNIFNIGELATSTGCYEIETWHERHAICCPHFFARYHM</sequence>
<proteinExistence type="predicted"/>
<dbReference type="EMBL" id="MNYI01000199">
    <property type="protein sequence ID" value="OIP37726.1"/>
    <property type="molecule type" value="Genomic_DNA"/>
</dbReference>
<accession>A0A1J5E331</accession>
<organism evidence="1 2">
    <name type="scientific">Candidatus Desantisbacteria bacterium CG2_30_40_21</name>
    <dbReference type="NCBI Taxonomy" id="1817895"/>
    <lineage>
        <taxon>Bacteria</taxon>
        <taxon>Candidatus Desantisiibacteriota</taxon>
    </lineage>
</organism>
<reference evidence="1 2" key="1">
    <citation type="journal article" date="2016" name="Environ. Microbiol.">
        <title>Genomic resolution of a cold subsurface aquifer community provides metabolic insights for novel microbes adapted to high CO concentrations.</title>
        <authorList>
            <person name="Probst A.J."/>
            <person name="Castelle C.J."/>
            <person name="Singh A."/>
            <person name="Brown C.T."/>
            <person name="Anantharaman K."/>
            <person name="Sharon I."/>
            <person name="Hug L.A."/>
            <person name="Burstein D."/>
            <person name="Emerson J.B."/>
            <person name="Thomas B.C."/>
            <person name="Banfield J.F."/>
        </authorList>
    </citation>
    <scope>NUCLEOTIDE SEQUENCE [LARGE SCALE GENOMIC DNA]</scope>
    <source>
        <strain evidence="1">CG2_30_40_21</strain>
    </source>
</reference>
<comment type="caution">
    <text evidence="1">The sequence shown here is derived from an EMBL/GenBank/DDBJ whole genome shotgun (WGS) entry which is preliminary data.</text>
</comment>
<dbReference type="STRING" id="1817895.AUJ95_07795"/>
<evidence type="ECO:0000313" key="1">
    <source>
        <dbReference type="EMBL" id="OIP37726.1"/>
    </source>
</evidence>
<dbReference type="Proteomes" id="UP000183085">
    <property type="component" value="Unassembled WGS sequence"/>
</dbReference>
<name>A0A1J5E331_9BACT</name>
<dbReference type="AlphaFoldDB" id="A0A1J5E331"/>
<gene>
    <name evidence="1" type="ORF">AUJ95_07795</name>
</gene>